<sequence length="81" mass="9221">MDLGNYNSCRGAGSECTCECPLCKITWSISTASCLISLIDRACHAEQLIWRLWQRCWDLPTEKTLQIGKLRQELIGFRDIG</sequence>
<evidence type="ECO:0000313" key="2">
    <source>
        <dbReference type="Proteomes" id="UP000050525"/>
    </source>
</evidence>
<evidence type="ECO:0000313" key="1">
    <source>
        <dbReference type="EMBL" id="KYO25341.1"/>
    </source>
</evidence>
<name>A0A151MLA0_ALLMI</name>
<keyword evidence="2" id="KW-1185">Reference proteome</keyword>
<comment type="caution">
    <text evidence="1">The sequence shown here is derived from an EMBL/GenBank/DDBJ whole genome shotgun (WGS) entry which is preliminary data.</text>
</comment>
<dbReference type="AlphaFoldDB" id="A0A151MLA0"/>
<proteinExistence type="predicted"/>
<accession>A0A151MLA0</accession>
<reference evidence="1 2" key="1">
    <citation type="journal article" date="2012" name="Genome Biol.">
        <title>Sequencing three crocodilian genomes to illuminate the evolution of archosaurs and amniotes.</title>
        <authorList>
            <person name="St John J.A."/>
            <person name="Braun E.L."/>
            <person name="Isberg S.R."/>
            <person name="Miles L.G."/>
            <person name="Chong A.Y."/>
            <person name="Gongora J."/>
            <person name="Dalzell P."/>
            <person name="Moran C."/>
            <person name="Bed'hom B."/>
            <person name="Abzhanov A."/>
            <person name="Burgess S.C."/>
            <person name="Cooksey A.M."/>
            <person name="Castoe T.A."/>
            <person name="Crawford N.G."/>
            <person name="Densmore L.D."/>
            <person name="Drew J.C."/>
            <person name="Edwards S.V."/>
            <person name="Faircloth B.C."/>
            <person name="Fujita M.K."/>
            <person name="Greenwold M.J."/>
            <person name="Hoffmann F.G."/>
            <person name="Howard J.M."/>
            <person name="Iguchi T."/>
            <person name="Janes D.E."/>
            <person name="Khan S.Y."/>
            <person name="Kohno S."/>
            <person name="de Koning A.J."/>
            <person name="Lance S.L."/>
            <person name="McCarthy F.M."/>
            <person name="McCormack J.E."/>
            <person name="Merchant M.E."/>
            <person name="Peterson D.G."/>
            <person name="Pollock D.D."/>
            <person name="Pourmand N."/>
            <person name="Raney B.J."/>
            <person name="Roessler K.A."/>
            <person name="Sanford J.R."/>
            <person name="Sawyer R.H."/>
            <person name="Schmidt C.J."/>
            <person name="Triplett E.W."/>
            <person name="Tuberville T.D."/>
            <person name="Venegas-Anaya M."/>
            <person name="Howard J.T."/>
            <person name="Jarvis E.D."/>
            <person name="Guillette L.J.Jr."/>
            <person name="Glenn T.C."/>
            <person name="Green R.E."/>
            <person name="Ray D.A."/>
        </authorList>
    </citation>
    <scope>NUCLEOTIDE SEQUENCE [LARGE SCALE GENOMIC DNA]</scope>
    <source>
        <strain evidence="1">KSC_2009_1</strain>
    </source>
</reference>
<dbReference type="Proteomes" id="UP000050525">
    <property type="component" value="Unassembled WGS sequence"/>
</dbReference>
<organism evidence="1 2">
    <name type="scientific">Alligator mississippiensis</name>
    <name type="common">American alligator</name>
    <dbReference type="NCBI Taxonomy" id="8496"/>
    <lineage>
        <taxon>Eukaryota</taxon>
        <taxon>Metazoa</taxon>
        <taxon>Chordata</taxon>
        <taxon>Craniata</taxon>
        <taxon>Vertebrata</taxon>
        <taxon>Euteleostomi</taxon>
        <taxon>Archelosauria</taxon>
        <taxon>Archosauria</taxon>
        <taxon>Crocodylia</taxon>
        <taxon>Alligatoridae</taxon>
        <taxon>Alligatorinae</taxon>
        <taxon>Alligator</taxon>
    </lineage>
</organism>
<dbReference type="EMBL" id="AKHW03005839">
    <property type="protein sequence ID" value="KYO25341.1"/>
    <property type="molecule type" value="Genomic_DNA"/>
</dbReference>
<gene>
    <name evidence="1" type="ORF">Y1Q_0015362</name>
</gene>
<protein>
    <submittedName>
        <fullName evidence="1">Uncharacterized protein</fullName>
    </submittedName>
</protein>